<keyword evidence="9" id="KW-0408">Iron</keyword>
<comment type="similarity">
    <text evidence="14">Belongs to the peroxidase family.</text>
</comment>
<feature type="binding site" evidence="11">
    <location>
        <position position="71"/>
    </location>
    <ligand>
        <name>Ca(2+)</name>
        <dbReference type="ChEBI" id="CHEBI:29108"/>
        <label>1</label>
    </ligand>
</feature>
<keyword evidence="15" id="KW-0732">Signal</keyword>
<feature type="active site" description="Proton acceptor" evidence="10">
    <location>
        <position position="65"/>
    </location>
</feature>
<dbReference type="PRINTS" id="PR00458">
    <property type="entry name" value="PEROXIDASE"/>
</dbReference>
<dbReference type="GO" id="GO:0140825">
    <property type="term" value="F:lactoperoxidase activity"/>
    <property type="evidence" value="ECO:0007669"/>
    <property type="project" value="UniProtKB-EC"/>
</dbReference>
<keyword evidence="13" id="KW-1015">Disulfide bond</keyword>
<comment type="function">
    <text evidence="3">Removal of H(2)O(2), oxidation of toxic reductants, biosynthesis and degradation of lignin, suberization, auxin catabolism, response to environmental stresses such as wounding, pathogen attack and oxidative stress. These functions might be dependent on each isozyme/isoform in each plant tissue.</text>
</comment>
<organism evidence="17 18">
    <name type="scientific">Tripterygium wilfordii</name>
    <name type="common">Thunder God vine</name>
    <dbReference type="NCBI Taxonomy" id="458696"/>
    <lineage>
        <taxon>Eukaryota</taxon>
        <taxon>Viridiplantae</taxon>
        <taxon>Streptophyta</taxon>
        <taxon>Embryophyta</taxon>
        <taxon>Tracheophyta</taxon>
        <taxon>Spermatophyta</taxon>
        <taxon>Magnoliopsida</taxon>
        <taxon>eudicotyledons</taxon>
        <taxon>Gunneridae</taxon>
        <taxon>Pentapetalae</taxon>
        <taxon>rosids</taxon>
        <taxon>fabids</taxon>
        <taxon>Celastrales</taxon>
        <taxon>Celastraceae</taxon>
        <taxon>Tripterygium</taxon>
    </lineage>
</organism>
<feature type="domain" description="Plant heme peroxidase family profile" evidence="16">
    <location>
        <begin position="24"/>
        <end position="140"/>
    </location>
</feature>
<dbReference type="PROSITE" id="PS00436">
    <property type="entry name" value="PEROXIDASE_2"/>
    <property type="match status" value="1"/>
</dbReference>
<dbReference type="GO" id="GO:0006979">
    <property type="term" value="P:response to oxidative stress"/>
    <property type="evidence" value="ECO:0007669"/>
    <property type="project" value="InterPro"/>
</dbReference>
<feature type="signal peptide" evidence="15">
    <location>
        <begin position="1"/>
        <end position="20"/>
    </location>
</feature>
<evidence type="ECO:0000256" key="10">
    <source>
        <dbReference type="PIRSR" id="PIRSR600823-1"/>
    </source>
</evidence>
<name>A0A7J7CJN7_TRIWF</name>
<evidence type="ECO:0000256" key="1">
    <source>
        <dbReference type="ARBA" id="ARBA00000189"/>
    </source>
</evidence>
<proteinExistence type="inferred from homology"/>
<evidence type="ECO:0000256" key="11">
    <source>
        <dbReference type="PIRSR" id="PIRSR600823-3"/>
    </source>
</evidence>
<feature type="binding site" evidence="11">
    <location>
        <position position="73"/>
    </location>
    <ligand>
        <name>Ca(2+)</name>
        <dbReference type="ChEBI" id="CHEBI:29108"/>
        <label>1</label>
    </ligand>
</feature>
<protein>
    <recommendedName>
        <fullName evidence="4">peroxidase</fullName>
        <ecNumber evidence="4">1.11.1.7</ecNumber>
    </recommendedName>
</protein>
<comment type="catalytic activity">
    <reaction evidence="1">
        <text>2 a phenolic donor + H2O2 = 2 a phenolic radical donor + 2 H2O</text>
        <dbReference type="Rhea" id="RHEA:56136"/>
        <dbReference type="ChEBI" id="CHEBI:15377"/>
        <dbReference type="ChEBI" id="CHEBI:16240"/>
        <dbReference type="ChEBI" id="CHEBI:139520"/>
        <dbReference type="ChEBI" id="CHEBI:139521"/>
        <dbReference type="EC" id="1.11.1.7"/>
    </reaction>
</comment>
<dbReference type="InterPro" id="IPR002016">
    <property type="entry name" value="Haem_peroxidase"/>
</dbReference>
<dbReference type="PANTHER" id="PTHR31388:SF152">
    <property type="entry name" value="PEROXIDASE 20"/>
    <property type="match status" value="1"/>
</dbReference>
<keyword evidence="11" id="KW-0106">Calcium</keyword>
<feature type="binding site" evidence="11">
    <location>
        <position position="75"/>
    </location>
    <ligand>
        <name>Ca(2+)</name>
        <dbReference type="ChEBI" id="CHEBI:29108"/>
        <label>1</label>
    </ligand>
</feature>
<evidence type="ECO:0000256" key="7">
    <source>
        <dbReference type="ARBA" id="ARBA00022723"/>
    </source>
</evidence>
<dbReference type="PANTHER" id="PTHR31388">
    <property type="entry name" value="PEROXIDASE 72-RELATED"/>
    <property type="match status" value="1"/>
</dbReference>
<evidence type="ECO:0000256" key="2">
    <source>
        <dbReference type="ARBA" id="ARBA00001970"/>
    </source>
</evidence>
<feature type="chain" id="PRO_5029645301" description="peroxidase" evidence="15">
    <location>
        <begin position="21"/>
        <end position="157"/>
    </location>
</feature>
<dbReference type="InParanoid" id="A0A7J7CJN7"/>
<evidence type="ECO:0000256" key="12">
    <source>
        <dbReference type="PIRSR" id="PIRSR600823-4"/>
    </source>
</evidence>
<evidence type="ECO:0000259" key="16">
    <source>
        <dbReference type="PROSITE" id="PS50873"/>
    </source>
</evidence>
<accession>A0A7J7CJN7</accession>
<evidence type="ECO:0000256" key="3">
    <source>
        <dbReference type="ARBA" id="ARBA00002322"/>
    </source>
</evidence>
<evidence type="ECO:0000256" key="9">
    <source>
        <dbReference type="ARBA" id="ARBA00023004"/>
    </source>
</evidence>
<evidence type="ECO:0000313" key="17">
    <source>
        <dbReference type="EMBL" id="KAF5734273.1"/>
    </source>
</evidence>
<feature type="binding site" evidence="11">
    <location>
        <position position="66"/>
    </location>
    <ligand>
        <name>Ca(2+)</name>
        <dbReference type="ChEBI" id="CHEBI:29108"/>
        <label>1</label>
    </ligand>
</feature>
<evidence type="ECO:0000256" key="8">
    <source>
        <dbReference type="ARBA" id="ARBA00023002"/>
    </source>
</evidence>
<dbReference type="EMBL" id="JAAARO010000016">
    <property type="protein sequence ID" value="KAF5734273.1"/>
    <property type="molecule type" value="Genomic_DNA"/>
</dbReference>
<evidence type="ECO:0000256" key="14">
    <source>
        <dbReference type="RuleBase" id="RU004241"/>
    </source>
</evidence>
<keyword evidence="6" id="KW-0349">Heme</keyword>
<dbReference type="InterPro" id="IPR010255">
    <property type="entry name" value="Haem_peroxidase_sf"/>
</dbReference>
<evidence type="ECO:0000256" key="15">
    <source>
        <dbReference type="SAM" id="SignalP"/>
    </source>
</evidence>
<feature type="disulfide bond" evidence="13">
    <location>
        <begin position="67"/>
        <end position="72"/>
    </location>
</feature>
<dbReference type="PROSITE" id="PS50873">
    <property type="entry name" value="PEROXIDASE_4"/>
    <property type="match status" value="1"/>
</dbReference>
<dbReference type="Proteomes" id="UP000593562">
    <property type="component" value="Unassembled WGS sequence"/>
</dbReference>
<dbReference type="Gene3D" id="1.10.520.10">
    <property type="match status" value="1"/>
</dbReference>
<keyword evidence="7 11" id="KW-0479">Metal-binding</keyword>
<dbReference type="InterPro" id="IPR000823">
    <property type="entry name" value="Peroxidase_pln"/>
</dbReference>
<keyword evidence="18" id="KW-1185">Reference proteome</keyword>
<comment type="cofactor">
    <cofactor evidence="2">
        <name>heme b</name>
        <dbReference type="ChEBI" id="CHEBI:60344"/>
    </cofactor>
</comment>
<dbReference type="GO" id="GO:0020037">
    <property type="term" value="F:heme binding"/>
    <property type="evidence" value="ECO:0007669"/>
    <property type="project" value="InterPro"/>
</dbReference>
<feature type="disulfide bond" evidence="13">
    <location>
        <begin position="34"/>
        <end position="114"/>
    </location>
</feature>
<feature type="site" description="Transition state stabilizer" evidence="12">
    <location>
        <position position="61"/>
    </location>
</feature>
<evidence type="ECO:0000256" key="4">
    <source>
        <dbReference type="ARBA" id="ARBA00012313"/>
    </source>
</evidence>
<comment type="caution">
    <text evidence="17">The sequence shown here is derived from an EMBL/GenBank/DDBJ whole genome shotgun (WGS) entry which is preliminary data.</text>
</comment>
<evidence type="ECO:0000256" key="5">
    <source>
        <dbReference type="ARBA" id="ARBA00022559"/>
    </source>
</evidence>
<dbReference type="Pfam" id="PF00141">
    <property type="entry name" value="peroxidase"/>
    <property type="match status" value="1"/>
</dbReference>
<dbReference type="EC" id="1.11.1.7" evidence="4"/>
<evidence type="ECO:0000256" key="6">
    <source>
        <dbReference type="ARBA" id="ARBA00022617"/>
    </source>
</evidence>
<sequence length="157" mass="17562">MEIVFLISLALILQGREALGDHELLIHDYYKEQCPSAEEIVGRNVEIAVRKDPRMAASLLRMHFHDCFVMGCDASVLLDSYGNIVSEKQAVPNLNSLRGFKVIDKIKYLLEEACPLTVSCADILAMAARDAVLLVTLFTPLEYQVLCAYILIILYAN</sequence>
<feature type="binding site" evidence="11">
    <location>
        <position position="87"/>
    </location>
    <ligand>
        <name>Ca(2+)</name>
        <dbReference type="ChEBI" id="CHEBI:29108"/>
        <label>1</label>
    </ligand>
</feature>
<keyword evidence="8" id="KW-0560">Oxidoreductase</keyword>
<evidence type="ECO:0000313" key="18">
    <source>
        <dbReference type="Proteomes" id="UP000593562"/>
    </source>
</evidence>
<evidence type="ECO:0000256" key="13">
    <source>
        <dbReference type="PIRSR" id="PIRSR600823-5"/>
    </source>
</evidence>
<comment type="cofactor">
    <cofactor evidence="11">
        <name>Ca(2+)</name>
        <dbReference type="ChEBI" id="CHEBI:29108"/>
    </cofactor>
    <text evidence="11">Binds 2 calcium ions per subunit.</text>
</comment>
<dbReference type="InterPro" id="IPR019794">
    <property type="entry name" value="Peroxidases_AS"/>
</dbReference>
<dbReference type="GO" id="GO:0046872">
    <property type="term" value="F:metal ion binding"/>
    <property type="evidence" value="ECO:0007669"/>
    <property type="project" value="UniProtKB-KW"/>
</dbReference>
<keyword evidence="5 17" id="KW-0575">Peroxidase</keyword>
<reference evidence="17 18" key="1">
    <citation type="journal article" date="2020" name="Nat. Commun.">
        <title>Genome of Tripterygium wilfordii and identification of cytochrome P450 involved in triptolide biosynthesis.</title>
        <authorList>
            <person name="Tu L."/>
            <person name="Su P."/>
            <person name="Zhang Z."/>
            <person name="Gao L."/>
            <person name="Wang J."/>
            <person name="Hu T."/>
            <person name="Zhou J."/>
            <person name="Zhang Y."/>
            <person name="Zhao Y."/>
            <person name="Liu Y."/>
            <person name="Song Y."/>
            <person name="Tong Y."/>
            <person name="Lu Y."/>
            <person name="Yang J."/>
            <person name="Xu C."/>
            <person name="Jia M."/>
            <person name="Peters R.J."/>
            <person name="Huang L."/>
            <person name="Gao W."/>
        </authorList>
    </citation>
    <scope>NUCLEOTIDE SEQUENCE [LARGE SCALE GENOMIC DNA]</scope>
    <source>
        <strain evidence="18">cv. XIE 37</strain>
        <tissue evidence="17">Leaf</tissue>
    </source>
</reference>
<dbReference type="PRINTS" id="PR00461">
    <property type="entry name" value="PLPEROXIDASE"/>
</dbReference>
<feature type="binding site" evidence="11">
    <location>
        <position position="69"/>
    </location>
    <ligand>
        <name>Ca(2+)</name>
        <dbReference type="ChEBI" id="CHEBI:29108"/>
        <label>1</label>
    </ligand>
</feature>
<dbReference type="SUPFAM" id="SSF48113">
    <property type="entry name" value="Heme-dependent peroxidases"/>
    <property type="match status" value="1"/>
</dbReference>
<dbReference type="AlphaFoldDB" id="A0A7J7CJN7"/>
<gene>
    <name evidence="17" type="ORF">HS088_TW16G00720</name>
</gene>